<dbReference type="OrthoDB" id="1094981at2759"/>
<evidence type="ECO:0000313" key="2">
    <source>
        <dbReference type="EMBL" id="PPR91061.1"/>
    </source>
</evidence>
<organism evidence="2 3">
    <name type="scientific">Gossypium barbadense</name>
    <name type="common">Sea Island cotton</name>
    <name type="synonym">Hibiscus barbadensis</name>
    <dbReference type="NCBI Taxonomy" id="3634"/>
    <lineage>
        <taxon>Eukaryota</taxon>
        <taxon>Viridiplantae</taxon>
        <taxon>Streptophyta</taxon>
        <taxon>Embryophyta</taxon>
        <taxon>Tracheophyta</taxon>
        <taxon>Spermatophyta</taxon>
        <taxon>Magnoliopsida</taxon>
        <taxon>eudicotyledons</taxon>
        <taxon>Gunneridae</taxon>
        <taxon>Pentapetalae</taxon>
        <taxon>rosids</taxon>
        <taxon>malvids</taxon>
        <taxon>Malvales</taxon>
        <taxon>Malvaceae</taxon>
        <taxon>Malvoideae</taxon>
        <taxon>Gossypium</taxon>
    </lineage>
</organism>
<feature type="region of interest" description="Disordered" evidence="1">
    <location>
        <begin position="1"/>
        <end position="56"/>
    </location>
</feature>
<accession>A0A2P5WJ11</accession>
<reference evidence="2 3" key="1">
    <citation type="submission" date="2015-01" db="EMBL/GenBank/DDBJ databases">
        <title>Genome of allotetraploid Gossypium barbadense reveals genomic plasticity and fiber elongation in cotton evolution.</title>
        <authorList>
            <person name="Chen X."/>
            <person name="Liu X."/>
            <person name="Zhao B."/>
            <person name="Zheng H."/>
            <person name="Hu Y."/>
            <person name="Lu G."/>
            <person name="Yang C."/>
            <person name="Chen J."/>
            <person name="Shan C."/>
            <person name="Zhang L."/>
            <person name="Zhou Y."/>
            <person name="Wang L."/>
            <person name="Guo W."/>
            <person name="Bai Y."/>
            <person name="Ruan J."/>
            <person name="Shangguan X."/>
            <person name="Mao Y."/>
            <person name="Jiang J."/>
            <person name="Zhu Y."/>
            <person name="Lei J."/>
            <person name="Kang H."/>
            <person name="Chen S."/>
            <person name="He X."/>
            <person name="Wang R."/>
            <person name="Wang Y."/>
            <person name="Chen J."/>
            <person name="Wang L."/>
            <person name="Yu S."/>
            <person name="Wang B."/>
            <person name="Wei J."/>
            <person name="Song S."/>
            <person name="Lu X."/>
            <person name="Gao Z."/>
            <person name="Gu W."/>
            <person name="Deng X."/>
            <person name="Ma D."/>
            <person name="Wang S."/>
            <person name="Liang W."/>
            <person name="Fang L."/>
            <person name="Cai C."/>
            <person name="Zhu X."/>
            <person name="Zhou B."/>
            <person name="Zhang Y."/>
            <person name="Chen Z."/>
            <person name="Xu S."/>
            <person name="Zhu R."/>
            <person name="Wang S."/>
            <person name="Zhang T."/>
            <person name="Zhao G."/>
        </authorList>
    </citation>
    <scope>NUCLEOTIDE SEQUENCE [LARGE SCALE GENOMIC DNA]</scope>
    <source>
        <strain evidence="3">cv. Xinhai21</strain>
        <tissue evidence="2">Leaf</tissue>
    </source>
</reference>
<dbReference type="AlphaFoldDB" id="A0A2P5WJ11"/>
<evidence type="ECO:0000256" key="1">
    <source>
        <dbReference type="SAM" id="MobiDB-lite"/>
    </source>
</evidence>
<dbReference type="Proteomes" id="UP000239757">
    <property type="component" value="Unassembled WGS sequence"/>
</dbReference>
<sequence>MEPHSNPCHKNRSTHEDQKLQIDELDEWRTNVKEKPKTHEKSKRHHNERKDETKRINVGDKILLDKKDPRFDTLEHNADEATPFTVMNIFPHEVRSFNSSIHRNHANERFCKLFTICFKVGKLRGIYRFCKLFTICFKVGKLRGNNMAA</sequence>
<protein>
    <submittedName>
        <fullName evidence="2">Uncharacterized protein</fullName>
    </submittedName>
</protein>
<name>A0A2P5WJ11_GOSBA</name>
<gene>
    <name evidence="2" type="ORF">GOBAR_AA29626</name>
</gene>
<feature type="compositionally biased region" description="Basic and acidic residues" evidence="1">
    <location>
        <begin position="13"/>
        <end position="39"/>
    </location>
</feature>
<evidence type="ECO:0000313" key="3">
    <source>
        <dbReference type="Proteomes" id="UP000239757"/>
    </source>
</evidence>
<dbReference type="EMBL" id="KZ667446">
    <property type="protein sequence ID" value="PPR91061.1"/>
    <property type="molecule type" value="Genomic_DNA"/>
</dbReference>
<proteinExistence type="predicted"/>